<dbReference type="Gene3D" id="3.20.20.100">
    <property type="entry name" value="NADP-dependent oxidoreductase domain"/>
    <property type="match status" value="1"/>
</dbReference>
<dbReference type="SUPFAM" id="SSF51430">
    <property type="entry name" value="NAD(P)-linked oxidoreductase"/>
    <property type="match status" value="1"/>
</dbReference>
<dbReference type="InterPro" id="IPR023210">
    <property type="entry name" value="NADP_OxRdtase_dom"/>
</dbReference>
<protein>
    <recommendedName>
        <fullName evidence="4">NADP-dependent oxidoreductase domain-containing protein</fullName>
    </recommendedName>
</protein>
<feature type="non-terminal residue" evidence="5">
    <location>
        <position position="341"/>
    </location>
</feature>
<dbReference type="InterPro" id="IPR020471">
    <property type="entry name" value="AKR"/>
</dbReference>
<evidence type="ECO:0000313" key="5">
    <source>
        <dbReference type="EMBL" id="GMT22134.1"/>
    </source>
</evidence>
<dbReference type="FunFam" id="3.20.20.100:FF:000029">
    <property type="entry name" value="Aldo-keto reductase"/>
    <property type="match status" value="1"/>
</dbReference>
<feature type="domain" description="NADP-dependent oxidoreductase" evidence="4">
    <location>
        <begin position="20"/>
        <end position="304"/>
    </location>
</feature>
<dbReference type="PANTHER" id="PTHR11732">
    <property type="entry name" value="ALDO/KETO REDUCTASE"/>
    <property type="match status" value="1"/>
</dbReference>
<evidence type="ECO:0000256" key="1">
    <source>
        <dbReference type="PIRSR" id="PIRSR000097-1"/>
    </source>
</evidence>
<feature type="binding site" evidence="2">
    <location>
        <position position="116"/>
    </location>
    <ligand>
        <name>substrate</name>
    </ligand>
</feature>
<feature type="active site" description="Proton donor" evidence="1">
    <location>
        <position position="54"/>
    </location>
</feature>
<sequence length="341" mass="38476">MTSAVPSIPIGKEGARLPLIGLGTWLSLDEGELRAALKVALDAGYRLIDTAALYGNELVIGDVLHEYFKSGKLTREEVFVTTKLPYSCMEPKAAEESIKKQLATLCFDYVDLFILHHPCAMQHNEQVSKRRSVYYLQLTGAAEFTHQNEIDYLDTWKVLEKYCKSGQLKAIGLSNFNAKQVARVCANAEIKPSDLQVELHIYWPQHELQQFCSKQGMTLTSFASLGSPGRLTFRPDDDWPVGNPMEDTIVVELSKKYNKTPAQILLRHLIQRGISVIPKSTNPSRVLQNIDIFNFEISAEDQQKLLDVKSRVRLFEMRVCGGHAHYPFEDVDLTKKGDSED</sequence>
<evidence type="ECO:0000313" key="6">
    <source>
        <dbReference type="Proteomes" id="UP001432322"/>
    </source>
</evidence>
<accession>A0AAV5VWM9</accession>
<comment type="caution">
    <text evidence="5">The sequence shown here is derived from an EMBL/GenBank/DDBJ whole genome shotgun (WGS) entry which is preliminary data.</text>
</comment>
<evidence type="ECO:0000256" key="2">
    <source>
        <dbReference type="PIRSR" id="PIRSR000097-2"/>
    </source>
</evidence>
<dbReference type="PIRSF" id="PIRSF000097">
    <property type="entry name" value="AKR"/>
    <property type="match status" value="1"/>
</dbReference>
<reference evidence="5" key="1">
    <citation type="submission" date="2023-10" db="EMBL/GenBank/DDBJ databases">
        <title>Genome assembly of Pristionchus species.</title>
        <authorList>
            <person name="Yoshida K."/>
            <person name="Sommer R.J."/>
        </authorList>
    </citation>
    <scope>NUCLEOTIDE SEQUENCE</scope>
    <source>
        <strain evidence="5">RS5133</strain>
    </source>
</reference>
<dbReference type="Pfam" id="PF00248">
    <property type="entry name" value="Aldo_ket_red"/>
    <property type="match status" value="1"/>
</dbReference>
<name>A0AAV5VWM9_9BILA</name>
<dbReference type="AlphaFoldDB" id="A0AAV5VWM9"/>
<dbReference type="InterPro" id="IPR018170">
    <property type="entry name" value="Aldo/ket_reductase_CS"/>
</dbReference>
<keyword evidence="6" id="KW-1185">Reference proteome</keyword>
<dbReference type="GO" id="GO:0016491">
    <property type="term" value="F:oxidoreductase activity"/>
    <property type="evidence" value="ECO:0007669"/>
    <property type="project" value="InterPro"/>
</dbReference>
<dbReference type="PRINTS" id="PR00069">
    <property type="entry name" value="ALDKETRDTASE"/>
</dbReference>
<dbReference type="EMBL" id="BTSY01000004">
    <property type="protein sequence ID" value="GMT22134.1"/>
    <property type="molecule type" value="Genomic_DNA"/>
</dbReference>
<feature type="site" description="Lowers pKa of active site Tyr" evidence="3">
    <location>
        <position position="83"/>
    </location>
</feature>
<proteinExistence type="predicted"/>
<organism evidence="5 6">
    <name type="scientific">Pristionchus fissidentatus</name>
    <dbReference type="NCBI Taxonomy" id="1538716"/>
    <lineage>
        <taxon>Eukaryota</taxon>
        <taxon>Metazoa</taxon>
        <taxon>Ecdysozoa</taxon>
        <taxon>Nematoda</taxon>
        <taxon>Chromadorea</taxon>
        <taxon>Rhabditida</taxon>
        <taxon>Rhabditina</taxon>
        <taxon>Diplogasteromorpha</taxon>
        <taxon>Diplogasteroidea</taxon>
        <taxon>Neodiplogasteridae</taxon>
        <taxon>Pristionchus</taxon>
    </lineage>
</organism>
<evidence type="ECO:0000256" key="3">
    <source>
        <dbReference type="PIRSR" id="PIRSR000097-3"/>
    </source>
</evidence>
<gene>
    <name evidence="5" type="ORF">PFISCL1PPCAC_13431</name>
</gene>
<dbReference type="InterPro" id="IPR036812">
    <property type="entry name" value="NAD(P)_OxRdtase_dom_sf"/>
</dbReference>
<dbReference type="PROSITE" id="PS00798">
    <property type="entry name" value="ALDOKETO_REDUCTASE_1"/>
    <property type="match status" value="1"/>
</dbReference>
<evidence type="ECO:0000259" key="4">
    <source>
        <dbReference type="Pfam" id="PF00248"/>
    </source>
</evidence>
<dbReference type="Proteomes" id="UP001432322">
    <property type="component" value="Unassembled WGS sequence"/>
</dbReference>